<accession>A0A178J909</accession>
<dbReference type="PROSITE" id="PS51352">
    <property type="entry name" value="THIOREDOXIN_2"/>
    <property type="match status" value="1"/>
</dbReference>
<dbReference type="EMBL" id="LUAX01000005">
    <property type="protein sequence ID" value="OAM98653.1"/>
    <property type="molecule type" value="Genomic_DNA"/>
</dbReference>
<dbReference type="AlphaFoldDB" id="A0A178J909"/>
<dbReference type="Pfam" id="PF08534">
    <property type="entry name" value="Redoxin"/>
    <property type="match status" value="1"/>
</dbReference>
<dbReference type="InterPro" id="IPR013766">
    <property type="entry name" value="Thioredoxin_domain"/>
</dbReference>
<dbReference type="PANTHER" id="PTHR43110">
    <property type="entry name" value="THIOL PEROXIDASE"/>
    <property type="match status" value="1"/>
</dbReference>
<evidence type="ECO:0000259" key="7">
    <source>
        <dbReference type="PROSITE" id="PS51352"/>
    </source>
</evidence>
<dbReference type="SUPFAM" id="SSF52833">
    <property type="entry name" value="Thioredoxin-like"/>
    <property type="match status" value="1"/>
</dbReference>
<keyword evidence="11" id="KW-1185">Reference proteome</keyword>
<comment type="subunit">
    <text evidence="6">Homodimer.</text>
</comment>
<dbReference type="CDD" id="cd03014">
    <property type="entry name" value="PRX_Atyp2cys"/>
    <property type="match status" value="1"/>
</dbReference>
<comment type="catalytic activity">
    <reaction evidence="6">
        <text>a hydroperoxide + [thioredoxin]-dithiol = an alcohol + [thioredoxin]-disulfide + H2O</text>
        <dbReference type="Rhea" id="RHEA:62620"/>
        <dbReference type="Rhea" id="RHEA-COMP:10698"/>
        <dbReference type="Rhea" id="RHEA-COMP:10700"/>
        <dbReference type="ChEBI" id="CHEBI:15377"/>
        <dbReference type="ChEBI" id="CHEBI:29950"/>
        <dbReference type="ChEBI" id="CHEBI:30879"/>
        <dbReference type="ChEBI" id="CHEBI:35924"/>
        <dbReference type="ChEBI" id="CHEBI:50058"/>
        <dbReference type="EC" id="1.11.1.24"/>
    </reaction>
</comment>
<feature type="active site" description="Cysteine sulfenic acid (-SOH) intermediate" evidence="6">
    <location>
        <position position="60"/>
    </location>
</feature>
<sequence length="165" mass="17096">MSQVTFQGAAVPVSGSFPAKGSQATAFSLTAGNLSELTLGSLKGKKVILNIFPSIDTPVCAQSVRAFNEKAASKDNTVVLCVSADLPFAAARFCELEGIEGVQHASTFRSPEFAQDYGVAISEGALAGLTARAVVCVNEEGLVTHSELVAEITEEPNYDAALASL</sequence>
<protein>
    <recommendedName>
        <fullName evidence="6">Thiol peroxidase</fullName>
        <shortName evidence="6">Tpx</shortName>
        <ecNumber evidence="6">1.11.1.24</ecNumber>
    </recommendedName>
    <alternativeName>
        <fullName evidence="6">Peroxiredoxin tpx</fullName>
        <shortName evidence="6">Prx</shortName>
    </alternativeName>
    <alternativeName>
        <fullName evidence="6">Thioredoxin peroxidase</fullName>
    </alternativeName>
    <alternativeName>
        <fullName evidence="6">Thioredoxin-dependent peroxiredoxin</fullName>
    </alternativeName>
</protein>
<dbReference type="InterPro" id="IPR036249">
    <property type="entry name" value="Thioredoxin-like_sf"/>
</dbReference>
<comment type="caution">
    <text evidence="9">The sequence shown here is derived from an EMBL/GenBank/DDBJ whole genome shotgun (WGS) entry which is preliminary data.</text>
</comment>
<keyword evidence="3 6" id="KW-0560">Oxidoreductase</keyword>
<proteinExistence type="inferred from homology"/>
<dbReference type="InterPro" id="IPR013740">
    <property type="entry name" value="Redoxin"/>
</dbReference>
<dbReference type="GeneID" id="78076798"/>
<dbReference type="GO" id="GO:0008379">
    <property type="term" value="F:thioredoxin peroxidase activity"/>
    <property type="evidence" value="ECO:0007669"/>
    <property type="project" value="UniProtKB-UniRule"/>
</dbReference>
<dbReference type="Proteomes" id="UP000094761">
    <property type="component" value="Unassembled WGS sequence"/>
</dbReference>
<dbReference type="InterPro" id="IPR018219">
    <property type="entry name" value="Tpx_CS"/>
</dbReference>
<dbReference type="PROSITE" id="PS01265">
    <property type="entry name" value="TPX"/>
    <property type="match status" value="1"/>
</dbReference>
<gene>
    <name evidence="6 8" type="primary">tpx</name>
    <name evidence="9" type="ORF">AZ468_13865</name>
    <name evidence="8" type="ORF">OPW20_20740</name>
</gene>
<reference evidence="9 10" key="1">
    <citation type="submission" date="2016-03" db="EMBL/GenBank/DDBJ databases">
        <title>Draft genome sequence of the Vibrio tubiashii subs. europaeus.</title>
        <authorList>
            <person name="Spinard E."/>
            <person name="Dubert J."/>
            <person name="Nelson D.R."/>
            <person name="Barja J.L."/>
        </authorList>
    </citation>
    <scope>NUCLEOTIDE SEQUENCE [LARGE SCALE GENOMIC DNA]</scope>
    <source>
        <strain evidence="10">PP-638</strain>
        <strain evidence="9">PP2-638</strain>
    </source>
</reference>
<keyword evidence="4 6" id="KW-1015">Disulfide bond</keyword>
<dbReference type="PANTHER" id="PTHR43110:SF1">
    <property type="entry name" value="THIOL PEROXIDASE"/>
    <property type="match status" value="1"/>
</dbReference>
<feature type="domain" description="Thioredoxin" evidence="7">
    <location>
        <begin position="18"/>
        <end position="165"/>
    </location>
</feature>
<comment type="similarity">
    <text evidence="6">Belongs to the peroxiredoxin family. Tpx subfamily.</text>
</comment>
<keyword evidence="1 6" id="KW-0575">Peroxidase</keyword>
<reference evidence="8" key="2">
    <citation type="submission" date="2022-11" db="EMBL/GenBank/DDBJ databases">
        <title>Role of the vibriolysin VemA secreted by the emergent pathogen Vibrio europaeus in the colonization of Manila clam mucus.</title>
        <authorList>
            <person name="Martinez C."/>
            <person name="Rodriguez S."/>
            <person name="Vences A."/>
            <person name="Barja J.L."/>
            <person name="Toranzo A.E."/>
            <person name="Dubert J."/>
        </authorList>
    </citation>
    <scope>NUCLEOTIDE SEQUENCE</scope>
    <source>
        <strain evidence="8">3454</strain>
    </source>
</reference>
<dbReference type="InterPro" id="IPR050455">
    <property type="entry name" value="Tpx_Peroxidase_subfamily"/>
</dbReference>
<evidence type="ECO:0000256" key="1">
    <source>
        <dbReference type="ARBA" id="ARBA00022559"/>
    </source>
</evidence>
<dbReference type="OrthoDB" id="9781543at2"/>
<keyword evidence="5 6" id="KW-0676">Redox-active center</keyword>
<dbReference type="EC" id="1.11.1.24" evidence="6"/>
<evidence type="ECO:0000256" key="2">
    <source>
        <dbReference type="ARBA" id="ARBA00022862"/>
    </source>
</evidence>
<comment type="miscellaneous">
    <text evidence="6">The active site is a conserved redox-active cysteine residue, the peroxidatic cysteine (C(P)), which makes the nucleophilic attack on the peroxide substrate. The peroxide oxidizes the C(P)-SH to cysteine sulfenic acid (C(P)-SOH), which then reacts with another cysteine residue, the resolving cysteine (C(R)), to form a disulfide bridge. The disulfide is subsequently reduced by an appropriate electron donor to complete the catalytic cycle. In this atypical 2-Cys peroxiredoxin, C(R) is present in the same subunit to form an intramolecular disulfide. The disulfide is subsequently reduced by thioredoxin.</text>
</comment>
<dbReference type="InterPro" id="IPR002065">
    <property type="entry name" value="TPX"/>
</dbReference>
<evidence type="ECO:0000256" key="5">
    <source>
        <dbReference type="ARBA" id="ARBA00023284"/>
    </source>
</evidence>
<evidence type="ECO:0000313" key="11">
    <source>
        <dbReference type="Proteomes" id="UP001150001"/>
    </source>
</evidence>
<evidence type="ECO:0000256" key="3">
    <source>
        <dbReference type="ARBA" id="ARBA00023002"/>
    </source>
</evidence>
<dbReference type="RefSeq" id="WP_069667906.1">
    <property type="nucleotide sequence ID" value="NZ_JAPFIM010000019.1"/>
</dbReference>
<evidence type="ECO:0000313" key="10">
    <source>
        <dbReference type="Proteomes" id="UP000094761"/>
    </source>
</evidence>
<dbReference type="EMBL" id="JAPFIT010000024">
    <property type="protein sequence ID" value="MDC5742500.1"/>
    <property type="molecule type" value="Genomic_DNA"/>
</dbReference>
<keyword evidence="2 6" id="KW-0049">Antioxidant</keyword>
<name>A0A178J909_9VIBR</name>
<evidence type="ECO:0000256" key="4">
    <source>
        <dbReference type="ARBA" id="ARBA00023157"/>
    </source>
</evidence>
<dbReference type="Gene3D" id="3.40.30.10">
    <property type="entry name" value="Glutaredoxin"/>
    <property type="match status" value="1"/>
</dbReference>
<organism evidence="9 10">
    <name type="scientific">Vibrio europaeus</name>
    <dbReference type="NCBI Taxonomy" id="300876"/>
    <lineage>
        <taxon>Bacteria</taxon>
        <taxon>Pseudomonadati</taxon>
        <taxon>Pseudomonadota</taxon>
        <taxon>Gammaproteobacteria</taxon>
        <taxon>Vibrionales</taxon>
        <taxon>Vibrionaceae</taxon>
        <taxon>Vibrio</taxon>
        <taxon>Vibrio oreintalis group</taxon>
    </lineage>
</organism>
<comment type="function">
    <text evidence="6">Thiol-specific peroxidase that catalyzes the reduction of hydrogen peroxide and organic hydroperoxides to water and alcohols, respectively. Plays a role in cell protection against oxidative stress by detoxifying peroxides.</text>
</comment>
<dbReference type="Proteomes" id="UP001150001">
    <property type="component" value="Unassembled WGS sequence"/>
</dbReference>
<evidence type="ECO:0000313" key="9">
    <source>
        <dbReference type="EMBL" id="OAM98653.1"/>
    </source>
</evidence>
<dbReference type="HAMAP" id="MF_00269">
    <property type="entry name" value="Tpx"/>
    <property type="match status" value="1"/>
</dbReference>
<feature type="disulfide bond" description="Redox-active" evidence="6">
    <location>
        <begin position="60"/>
        <end position="94"/>
    </location>
</feature>
<dbReference type="NCBIfam" id="NF001808">
    <property type="entry name" value="PRK00522.1"/>
    <property type="match status" value="1"/>
</dbReference>
<evidence type="ECO:0000256" key="6">
    <source>
        <dbReference type="HAMAP-Rule" id="MF_00269"/>
    </source>
</evidence>
<evidence type="ECO:0000313" key="8">
    <source>
        <dbReference type="EMBL" id="MDC5742500.1"/>
    </source>
</evidence>